<dbReference type="SUPFAM" id="SSF52266">
    <property type="entry name" value="SGNH hydrolase"/>
    <property type="match status" value="1"/>
</dbReference>
<dbReference type="STRING" id="380248.SAMN05216251_103198"/>
<organism evidence="4 5">
    <name type="scientific">Actinacidiphila alni</name>
    <dbReference type="NCBI Taxonomy" id="380248"/>
    <lineage>
        <taxon>Bacteria</taxon>
        <taxon>Bacillati</taxon>
        <taxon>Actinomycetota</taxon>
        <taxon>Actinomycetes</taxon>
        <taxon>Kitasatosporales</taxon>
        <taxon>Streptomycetaceae</taxon>
        <taxon>Actinacidiphila</taxon>
    </lineage>
</organism>
<dbReference type="SUPFAM" id="SSF50370">
    <property type="entry name" value="Ricin B-like lectins"/>
    <property type="match status" value="1"/>
</dbReference>
<accession>A0A1I2ARM3</accession>
<dbReference type="AlphaFoldDB" id="A0A1I2ARM3"/>
<dbReference type="InterPro" id="IPR035992">
    <property type="entry name" value="Ricin_B-like_lectins"/>
</dbReference>
<dbReference type="Proteomes" id="UP000199323">
    <property type="component" value="Unassembled WGS sequence"/>
</dbReference>
<keyword evidence="2" id="KW-0732">Signal</keyword>
<evidence type="ECO:0000313" key="4">
    <source>
        <dbReference type="EMBL" id="SFE46552.1"/>
    </source>
</evidence>
<dbReference type="InterPro" id="IPR036514">
    <property type="entry name" value="SGNH_hydro_sf"/>
</dbReference>
<dbReference type="CDD" id="cd23451">
    <property type="entry name" value="beta-trefoil_Ricin_laminarinase"/>
    <property type="match status" value="1"/>
</dbReference>
<feature type="signal peptide" evidence="2">
    <location>
        <begin position="1"/>
        <end position="29"/>
    </location>
</feature>
<dbReference type="Pfam" id="PF00652">
    <property type="entry name" value="Ricin_B_lectin"/>
    <property type="match status" value="1"/>
</dbReference>
<dbReference type="OrthoDB" id="468550at2"/>
<evidence type="ECO:0000256" key="1">
    <source>
        <dbReference type="SAM" id="MobiDB-lite"/>
    </source>
</evidence>
<dbReference type="RefSeq" id="WP_093712429.1">
    <property type="nucleotide sequence ID" value="NZ_FONG01000003.1"/>
</dbReference>
<name>A0A1I2ARM3_9ACTN</name>
<evidence type="ECO:0000256" key="2">
    <source>
        <dbReference type="SAM" id="SignalP"/>
    </source>
</evidence>
<dbReference type="InterPro" id="IPR000772">
    <property type="entry name" value="Ricin_B_lectin"/>
</dbReference>
<dbReference type="PANTHER" id="PTHR30383:SF5">
    <property type="entry name" value="SGNH HYDROLASE-TYPE ESTERASE DOMAIN-CONTAINING PROTEIN"/>
    <property type="match status" value="1"/>
</dbReference>
<dbReference type="CDD" id="cd01833">
    <property type="entry name" value="XynB_like"/>
    <property type="match status" value="1"/>
</dbReference>
<dbReference type="Pfam" id="PF13472">
    <property type="entry name" value="Lipase_GDSL_2"/>
    <property type="match status" value="1"/>
</dbReference>
<dbReference type="PROSITE" id="PS50231">
    <property type="entry name" value="RICIN_B_LECTIN"/>
    <property type="match status" value="1"/>
</dbReference>
<dbReference type="EMBL" id="FONG01000003">
    <property type="protein sequence ID" value="SFE46552.1"/>
    <property type="molecule type" value="Genomic_DNA"/>
</dbReference>
<feature type="chain" id="PRO_5011721664" evidence="2">
    <location>
        <begin position="30"/>
        <end position="385"/>
    </location>
</feature>
<feature type="region of interest" description="Disordered" evidence="1">
    <location>
        <begin position="25"/>
        <end position="44"/>
    </location>
</feature>
<dbReference type="InterPro" id="IPR013830">
    <property type="entry name" value="SGNH_hydro"/>
</dbReference>
<evidence type="ECO:0000259" key="3">
    <source>
        <dbReference type="SMART" id="SM00458"/>
    </source>
</evidence>
<dbReference type="Gene3D" id="3.40.50.1110">
    <property type="entry name" value="SGNH hydrolase"/>
    <property type="match status" value="1"/>
</dbReference>
<keyword evidence="5" id="KW-1185">Reference proteome</keyword>
<dbReference type="InterPro" id="IPR051532">
    <property type="entry name" value="Ester_Hydrolysis_Enzymes"/>
</dbReference>
<proteinExistence type="predicted"/>
<feature type="domain" description="Ricin B lectin" evidence="3">
    <location>
        <begin position="261"/>
        <end position="385"/>
    </location>
</feature>
<evidence type="ECO:0000313" key="5">
    <source>
        <dbReference type="Proteomes" id="UP000199323"/>
    </source>
</evidence>
<dbReference type="GO" id="GO:0004622">
    <property type="term" value="F:phosphatidylcholine lysophospholipase activity"/>
    <property type="evidence" value="ECO:0007669"/>
    <property type="project" value="TreeGrafter"/>
</dbReference>
<protein>
    <submittedName>
        <fullName evidence="4">Lysophospholipase L1</fullName>
    </submittedName>
</protein>
<sequence>MRRGPLSAVMAAALAGAGVLCGAAPSAHAADTPPARAVRSGPATVTAADATTVPLRLEPLGDSITWGEASSTGNGYRAALAGDLTGDGYTLDFVGSMRSGTMSDPDNEGHQGWRIDQIAALADTTLSTYKPNLVTLMLGTNDLIQGYQVATAPDRLHALVDRVLADDPTATVLLADLPPSTSPQVAQAEPAYDAAVRDIVASEQAAGRHVGFVDMGALTTADLADQVHPNDTGYRKMADAWHAGVRAAANAGWLRAPQPVTGVLKSGMAGKCLDLNAGSAANGTPVQLWTCNGTVAQVWTSGQDGTVRAQGKCLDVTGAATDNGSPVELWDCNGGGNQQWQPYDGGLRNPASGRCLDDPAFSTADGTRLQLWDCNGGTNQQWSLA</sequence>
<reference evidence="4 5" key="1">
    <citation type="submission" date="2016-10" db="EMBL/GenBank/DDBJ databases">
        <authorList>
            <person name="de Groot N.N."/>
        </authorList>
    </citation>
    <scope>NUCLEOTIDE SEQUENCE [LARGE SCALE GENOMIC DNA]</scope>
    <source>
        <strain evidence="4 5">CGMCC 4.3510</strain>
    </source>
</reference>
<gene>
    <name evidence="4" type="ORF">SAMN05216251_103198</name>
</gene>
<dbReference type="PANTHER" id="PTHR30383">
    <property type="entry name" value="THIOESTERASE 1/PROTEASE 1/LYSOPHOSPHOLIPASE L1"/>
    <property type="match status" value="1"/>
</dbReference>
<dbReference type="Gene3D" id="2.80.10.50">
    <property type="match status" value="2"/>
</dbReference>
<dbReference type="SMART" id="SM00458">
    <property type="entry name" value="RICIN"/>
    <property type="match status" value="1"/>
</dbReference>